<evidence type="ECO:0000256" key="1">
    <source>
        <dbReference type="SAM" id="Phobius"/>
    </source>
</evidence>
<gene>
    <name evidence="2" type="ORF">M4486_04905</name>
</gene>
<reference evidence="2" key="1">
    <citation type="submission" date="2022-05" db="EMBL/GenBank/DDBJ databases">
        <title>Genomic analysis of Brachybacterium sp. CBA3104.</title>
        <authorList>
            <person name="Roh S.W."/>
            <person name="Kim Y.B."/>
            <person name="Kim Y."/>
        </authorList>
    </citation>
    <scope>NUCLEOTIDE SEQUENCE</scope>
    <source>
        <strain evidence="2">CBA3104</strain>
    </source>
</reference>
<dbReference type="RefSeq" id="WP_249480010.1">
    <property type="nucleotide sequence ID" value="NZ_CP097218.1"/>
</dbReference>
<protein>
    <submittedName>
        <fullName evidence="2">Uncharacterized protein</fullName>
    </submittedName>
</protein>
<dbReference type="EMBL" id="CP097218">
    <property type="protein sequence ID" value="UQN30644.1"/>
    <property type="molecule type" value="Genomic_DNA"/>
</dbReference>
<organism evidence="2 3">
    <name type="scientific">Brachybacterium kimchii</name>
    <dbReference type="NCBI Taxonomy" id="2942909"/>
    <lineage>
        <taxon>Bacteria</taxon>
        <taxon>Bacillati</taxon>
        <taxon>Actinomycetota</taxon>
        <taxon>Actinomycetes</taxon>
        <taxon>Micrococcales</taxon>
        <taxon>Dermabacteraceae</taxon>
        <taxon>Brachybacterium</taxon>
    </lineage>
</organism>
<feature type="transmembrane region" description="Helical" evidence="1">
    <location>
        <begin position="6"/>
        <end position="23"/>
    </location>
</feature>
<keyword evidence="1" id="KW-0812">Transmembrane</keyword>
<proteinExistence type="predicted"/>
<evidence type="ECO:0000313" key="2">
    <source>
        <dbReference type="EMBL" id="UQN30644.1"/>
    </source>
</evidence>
<dbReference type="Proteomes" id="UP001055868">
    <property type="component" value="Chromosome"/>
</dbReference>
<accession>A0ABY4N7V8</accession>
<sequence>MDSTIIGIVVSAVVTFGGAWIGLKATRSTNQGTDLAQAASYWKSAVERQDIKIAAMDVKIEKVTSENRTYRRTLVGVIERLQRVPPPAHNLVLEYIHDNVPSLKEKP</sequence>
<evidence type="ECO:0000313" key="3">
    <source>
        <dbReference type="Proteomes" id="UP001055868"/>
    </source>
</evidence>
<name>A0ABY4N7V8_9MICO</name>
<keyword evidence="1" id="KW-1133">Transmembrane helix</keyword>
<keyword evidence="3" id="KW-1185">Reference proteome</keyword>
<keyword evidence="1" id="KW-0472">Membrane</keyword>